<feature type="compositionally biased region" description="Basic and acidic residues" evidence="1">
    <location>
        <begin position="555"/>
        <end position="583"/>
    </location>
</feature>
<feature type="region of interest" description="Disordered" evidence="1">
    <location>
        <begin position="375"/>
        <end position="511"/>
    </location>
</feature>
<feature type="region of interest" description="Disordered" evidence="1">
    <location>
        <begin position="248"/>
        <end position="297"/>
    </location>
</feature>
<feature type="compositionally biased region" description="Low complexity" evidence="1">
    <location>
        <begin position="465"/>
        <end position="477"/>
    </location>
</feature>
<feature type="compositionally biased region" description="Polar residues" evidence="1">
    <location>
        <begin position="478"/>
        <end position="488"/>
    </location>
</feature>
<feature type="compositionally biased region" description="Polar residues" evidence="1">
    <location>
        <begin position="584"/>
        <end position="594"/>
    </location>
</feature>
<evidence type="ECO:0000256" key="1">
    <source>
        <dbReference type="SAM" id="MobiDB-lite"/>
    </source>
</evidence>
<accession>A0AAD9L0S8</accession>
<feature type="compositionally biased region" description="Low complexity" evidence="1">
    <location>
        <begin position="541"/>
        <end position="554"/>
    </location>
</feature>
<evidence type="ECO:0000313" key="3">
    <source>
        <dbReference type="Proteomes" id="UP001209878"/>
    </source>
</evidence>
<gene>
    <name evidence="2" type="ORF">NP493_421g02001</name>
</gene>
<feature type="region of interest" description="Disordered" evidence="1">
    <location>
        <begin position="180"/>
        <end position="229"/>
    </location>
</feature>
<feature type="compositionally biased region" description="Low complexity" evidence="1">
    <location>
        <begin position="418"/>
        <end position="448"/>
    </location>
</feature>
<feature type="region of interest" description="Disordered" evidence="1">
    <location>
        <begin position="539"/>
        <end position="594"/>
    </location>
</feature>
<sequence length="594" mass="62813">MADDGYGDSADSAAVLQQKQLPLRQQRDKPVLKYSGHGNSYLNPPIYPSSLLRSSADEMVHTKQSMSTEILASYMNGTSGVTQCVYPSQFMPRSSQVPFANYMFNTGMGKNGMGLTPAQILSANIAKYSTASGTINPYTRPFSACDIQSPDGRGPNGVVTNIATLARTSSSGCIDAKKITSSMNGTTSHPAVQTNTFMRPRSASKSETARTTNENSRGKGYSSTATHNMSTNHTIALATRDRGYVAGDSLYVKPPQDGSTEPSRNGKISHGSDLSGRMTDSHHTIGDVPKQPAPQSTETLPFYANKMMPRPPTIDKARPSVEKPADLAGARAAAAATTVMKRVSNVYSGTTKNSPDVYQRPPVTATMAVYRLHTGSNTSTVGKGTAGSQQSVGNVPMMTGTAIHNPNYSPAKPYNELSSSSVSSTTSTSGSQTPSSYTSSTSSISSNSAASHRTPTVPSPYKIASSSTCQTSSCPSQRPTNTEASSNVDKTKSNPIGRPPSGGAPYRKMPVTNTTVTGTVYYRKLSKVEEVIRDLSKRPAVRAAGDGAAAQQKVAQEDLSRRLEETAAQKAGKKEAGSVRKMGDSSSETVSLNR</sequence>
<proteinExistence type="predicted"/>
<name>A0AAD9L0S8_RIDPI</name>
<reference evidence="2" key="1">
    <citation type="journal article" date="2023" name="Mol. Biol. Evol.">
        <title>Third-Generation Sequencing Reveals the Adaptive Role of the Epigenome in Three Deep-Sea Polychaetes.</title>
        <authorList>
            <person name="Perez M."/>
            <person name="Aroh O."/>
            <person name="Sun Y."/>
            <person name="Lan Y."/>
            <person name="Juniper S.K."/>
            <person name="Young C.R."/>
            <person name="Angers B."/>
            <person name="Qian P.Y."/>
        </authorList>
    </citation>
    <scope>NUCLEOTIDE SEQUENCE</scope>
    <source>
        <strain evidence="2">R07B-5</strain>
    </source>
</reference>
<dbReference type="EMBL" id="JAODUO010000422">
    <property type="protein sequence ID" value="KAK2180875.1"/>
    <property type="molecule type" value="Genomic_DNA"/>
</dbReference>
<protein>
    <submittedName>
        <fullName evidence="2">Uncharacterized protein</fullName>
    </submittedName>
</protein>
<evidence type="ECO:0000313" key="2">
    <source>
        <dbReference type="EMBL" id="KAK2180875.1"/>
    </source>
</evidence>
<comment type="caution">
    <text evidence="2">The sequence shown here is derived from an EMBL/GenBank/DDBJ whole genome shotgun (WGS) entry which is preliminary data.</text>
</comment>
<keyword evidence="3" id="KW-1185">Reference proteome</keyword>
<dbReference type="Proteomes" id="UP001209878">
    <property type="component" value="Unassembled WGS sequence"/>
</dbReference>
<organism evidence="2 3">
    <name type="scientific">Ridgeia piscesae</name>
    <name type="common">Tubeworm</name>
    <dbReference type="NCBI Taxonomy" id="27915"/>
    <lineage>
        <taxon>Eukaryota</taxon>
        <taxon>Metazoa</taxon>
        <taxon>Spiralia</taxon>
        <taxon>Lophotrochozoa</taxon>
        <taxon>Annelida</taxon>
        <taxon>Polychaeta</taxon>
        <taxon>Sedentaria</taxon>
        <taxon>Canalipalpata</taxon>
        <taxon>Sabellida</taxon>
        <taxon>Siboglinidae</taxon>
        <taxon>Ridgeia</taxon>
    </lineage>
</organism>
<feature type="compositionally biased region" description="Polar residues" evidence="1">
    <location>
        <begin position="375"/>
        <end position="393"/>
    </location>
</feature>
<dbReference type="AlphaFoldDB" id="A0AAD9L0S8"/>